<dbReference type="Pfam" id="PF00291">
    <property type="entry name" value="PALP"/>
    <property type="match status" value="1"/>
</dbReference>
<dbReference type="PANTHER" id="PTHR48078">
    <property type="entry name" value="THREONINE DEHYDRATASE, MITOCHONDRIAL-RELATED"/>
    <property type="match status" value="1"/>
</dbReference>
<dbReference type="InterPro" id="IPR036052">
    <property type="entry name" value="TrpB-like_PALP_sf"/>
</dbReference>
<evidence type="ECO:0000256" key="1">
    <source>
        <dbReference type="ARBA" id="ARBA00001933"/>
    </source>
</evidence>
<evidence type="ECO:0000256" key="2">
    <source>
        <dbReference type="ARBA" id="ARBA00010869"/>
    </source>
</evidence>
<keyword evidence="4" id="KW-0456">Lyase</keyword>
<dbReference type="Proteomes" id="UP001139311">
    <property type="component" value="Unassembled WGS sequence"/>
</dbReference>
<keyword evidence="3" id="KW-0663">Pyridoxal phosphate</keyword>
<comment type="similarity">
    <text evidence="2">Belongs to the serine/threonine dehydratase family.</text>
</comment>
<dbReference type="EMBL" id="JAJAQI010000001">
    <property type="protein sequence ID" value="MCB4820321.1"/>
    <property type="molecule type" value="Genomic_DNA"/>
</dbReference>
<dbReference type="PANTHER" id="PTHR48078:SF6">
    <property type="entry name" value="L-THREONINE DEHYDRATASE CATABOLIC TDCB"/>
    <property type="match status" value="1"/>
</dbReference>
<organism evidence="6 7">
    <name type="scientific">Roseicella aerolata</name>
    <dbReference type="NCBI Taxonomy" id="2883479"/>
    <lineage>
        <taxon>Bacteria</taxon>
        <taxon>Pseudomonadati</taxon>
        <taxon>Pseudomonadota</taxon>
        <taxon>Alphaproteobacteria</taxon>
        <taxon>Acetobacterales</taxon>
        <taxon>Roseomonadaceae</taxon>
        <taxon>Roseicella</taxon>
    </lineage>
</organism>
<dbReference type="InterPro" id="IPR050147">
    <property type="entry name" value="Ser/Thr_Dehydratase"/>
</dbReference>
<name>A0A9X1I9S4_9PROT</name>
<evidence type="ECO:0000259" key="5">
    <source>
        <dbReference type="Pfam" id="PF00291"/>
    </source>
</evidence>
<dbReference type="FunFam" id="3.40.50.1100:FF:000005">
    <property type="entry name" value="Threonine dehydratase catabolic"/>
    <property type="match status" value="1"/>
</dbReference>
<evidence type="ECO:0000256" key="4">
    <source>
        <dbReference type="ARBA" id="ARBA00023239"/>
    </source>
</evidence>
<dbReference type="SUPFAM" id="SSF53686">
    <property type="entry name" value="Tryptophan synthase beta subunit-like PLP-dependent enzymes"/>
    <property type="match status" value="1"/>
</dbReference>
<dbReference type="GO" id="GO:0004794">
    <property type="term" value="F:threonine deaminase activity"/>
    <property type="evidence" value="ECO:0007669"/>
    <property type="project" value="TreeGrafter"/>
</dbReference>
<dbReference type="GO" id="GO:0009097">
    <property type="term" value="P:isoleucine biosynthetic process"/>
    <property type="evidence" value="ECO:0007669"/>
    <property type="project" value="TreeGrafter"/>
</dbReference>
<evidence type="ECO:0000256" key="3">
    <source>
        <dbReference type="ARBA" id="ARBA00022898"/>
    </source>
</evidence>
<dbReference type="AlphaFoldDB" id="A0A9X1I9S4"/>
<dbReference type="InterPro" id="IPR001926">
    <property type="entry name" value="TrpB-like_PALP"/>
</dbReference>
<dbReference type="GO" id="GO:0006567">
    <property type="term" value="P:L-threonine catabolic process"/>
    <property type="evidence" value="ECO:0007669"/>
    <property type="project" value="TreeGrafter"/>
</dbReference>
<dbReference type="CDD" id="cd01562">
    <property type="entry name" value="Thr-dehyd"/>
    <property type="match status" value="1"/>
</dbReference>
<dbReference type="GO" id="GO:0003941">
    <property type="term" value="F:L-serine ammonia-lyase activity"/>
    <property type="evidence" value="ECO:0007669"/>
    <property type="project" value="TreeGrafter"/>
</dbReference>
<gene>
    <name evidence="6" type="ORF">LHA35_01070</name>
</gene>
<sequence length="313" mass="31696">MSIHPNRDEIRDAARRIAPHVRRTPLLRLAGADLGLAHDIVTKLELLQASGSFKPRGAFNRMLSRGLPGAGVIAASGGNHGAAVAYAARRLGVAAEIFVPEITGPAKRARIEGYGARLVVGGGAYDEARQASEARAAETGALMIHAYDQEEVLAGQGTVALEFEEDAPGLTHVLVATGGGGLIGGMAAWYAGTGVQVVSVEPEGCPTLATALREGRPVPAPVGGVAADSLGARQVGALMFAVAKDHVAQAVLVPDAAIRAAQRLLWEAARVVAEPGGATALAALLCGAWTAPAGARVGVLVCGGNCEPGSILG</sequence>
<evidence type="ECO:0000313" key="6">
    <source>
        <dbReference type="EMBL" id="MCB4820321.1"/>
    </source>
</evidence>
<evidence type="ECO:0000313" key="7">
    <source>
        <dbReference type="Proteomes" id="UP001139311"/>
    </source>
</evidence>
<accession>A0A9X1I9S4</accession>
<feature type="domain" description="Tryptophan synthase beta chain-like PALP" evidence="5">
    <location>
        <begin position="17"/>
        <end position="303"/>
    </location>
</feature>
<protein>
    <submittedName>
        <fullName evidence="6">Threonine/serine dehydratase</fullName>
    </submittedName>
</protein>
<dbReference type="NCBIfam" id="NF006094">
    <property type="entry name" value="PRK08246.1"/>
    <property type="match status" value="1"/>
</dbReference>
<comment type="caution">
    <text evidence="6">The sequence shown here is derived from an EMBL/GenBank/DDBJ whole genome shotgun (WGS) entry which is preliminary data.</text>
</comment>
<comment type="cofactor">
    <cofactor evidence="1">
        <name>pyridoxal 5'-phosphate</name>
        <dbReference type="ChEBI" id="CHEBI:597326"/>
    </cofactor>
</comment>
<dbReference type="GO" id="GO:0006565">
    <property type="term" value="P:L-serine catabolic process"/>
    <property type="evidence" value="ECO:0007669"/>
    <property type="project" value="TreeGrafter"/>
</dbReference>
<reference evidence="6" key="1">
    <citation type="submission" date="2021-10" db="EMBL/GenBank/DDBJ databases">
        <title>Roseicella aerolatum sp. nov., isolated from aerosols of e-waste dismantling site.</title>
        <authorList>
            <person name="Qin T."/>
        </authorList>
    </citation>
    <scope>NUCLEOTIDE SEQUENCE</scope>
    <source>
        <strain evidence="6">GB24</strain>
    </source>
</reference>
<keyword evidence="7" id="KW-1185">Reference proteome</keyword>
<proteinExistence type="inferred from homology"/>
<dbReference type="RefSeq" id="WP_226603417.1">
    <property type="nucleotide sequence ID" value="NZ_JAJAQI010000001.1"/>
</dbReference>
<dbReference type="Gene3D" id="3.40.50.1100">
    <property type="match status" value="2"/>
</dbReference>